<dbReference type="PANTHER" id="PTHR33434">
    <property type="entry name" value="DEGV DOMAIN-CONTAINING PROTEIN DR_1986-RELATED"/>
    <property type="match status" value="1"/>
</dbReference>
<organism evidence="3">
    <name type="scientific">marine metagenome</name>
    <dbReference type="NCBI Taxonomy" id="408172"/>
    <lineage>
        <taxon>unclassified sequences</taxon>
        <taxon>metagenomes</taxon>
        <taxon>ecological metagenomes</taxon>
    </lineage>
</organism>
<protein>
    <recommendedName>
        <fullName evidence="2">DhaL domain-containing protein</fullName>
    </recommendedName>
</protein>
<dbReference type="GO" id="GO:0004371">
    <property type="term" value="F:glycerone kinase activity"/>
    <property type="evidence" value="ECO:0007669"/>
    <property type="project" value="InterPro"/>
</dbReference>
<dbReference type="GO" id="GO:0006071">
    <property type="term" value="P:glycerol metabolic process"/>
    <property type="evidence" value="ECO:0007669"/>
    <property type="project" value="InterPro"/>
</dbReference>
<dbReference type="InterPro" id="IPR003797">
    <property type="entry name" value="DegV"/>
</dbReference>
<dbReference type="SUPFAM" id="SSF82549">
    <property type="entry name" value="DAK1/DegV-like"/>
    <property type="match status" value="1"/>
</dbReference>
<dbReference type="Gene3D" id="1.25.40.340">
    <property type="match status" value="1"/>
</dbReference>
<gene>
    <name evidence="3" type="ORF">METZ01_LOCUS42069</name>
</gene>
<dbReference type="SUPFAM" id="SSF101473">
    <property type="entry name" value="DhaL-like"/>
    <property type="match status" value="1"/>
</dbReference>
<evidence type="ECO:0000256" key="1">
    <source>
        <dbReference type="ARBA" id="ARBA00023121"/>
    </source>
</evidence>
<sequence>MGIYYIDGKRFYQSLSAGIRRLLSRQDYLNKINVFPVPDGDTGTNMGFTMSAVESSFNIEDNVSISQAAEGISELTINNARGNSGAILAQFFTGFSEGVKDKYKLTPLEFSHALQIAKQYSYDALMKPKEGTILTVISDWINAIHKVSSNITDFKKLLTHGLNEALISLSETPKKLDVLSKAGVVDAGAQGFVNILEGINNFIHRGIVEERTTEAIIETPSVIESISFNEKYRFCTECLISGNDLDRSKLKSKLTEWGDSIVVAGSNSRMKIHIHTDQPKKVIHMCQTFGTVSDEKADDMIRQQHDAHGIHQEIAVLVDSGCDLPEDILRKYNIHMIPVRLNFGPEHFVDKMTITSGEFWERLETNPHHPQTSQPTPGDFLRQYQLLSSHYKQAVSIHIPANLSGTYQSALLA</sequence>
<dbReference type="PROSITE" id="PS51482">
    <property type="entry name" value="DEGV"/>
    <property type="match status" value="1"/>
</dbReference>
<dbReference type="GO" id="GO:0008289">
    <property type="term" value="F:lipid binding"/>
    <property type="evidence" value="ECO:0007669"/>
    <property type="project" value="UniProtKB-KW"/>
</dbReference>
<dbReference type="InterPro" id="IPR004007">
    <property type="entry name" value="DhaL_dom"/>
</dbReference>
<name>A0A381RBR2_9ZZZZ</name>
<dbReference type="InterPro" id="IPR036117">
    <property type="entry name" value="DhaL_dom_sf"/>
</dbReference>
<dbReference type="Pfam" id="PF02645">
    <property type="entry name" value="DegV"/>
    <property type="match status" value="1"/>
</dbReference>
<reference evidence="3" key="1">
    <citation type="submission" date="2018-05" db="EMBL/GenBank/DDBJ databases">
        <authorList>
            <person name="Lanie J.A."/>
            <person name="Ng W.-L."/>
            <person name="Kazmierczak K.M."/>
            <person name="Andrzejewski T.M."/>
            <person name="Davidsen T.M."/>
            <person name="Wayne K.J."/>
            <person name="Tettelin H."/>
            <person name="Glass J.I."/>
            <person name="Rusch D."/>
            <person name="Podicherti R."/>
            <person name="Tsui H.-C.T."/>
            <person name="Winkler M.E."/>
        </authorList>
    </citation>
    <scope>NUCLEOTIDE SEQUENCE</scope>
</reference>
<evidence type="ECO:0000313" key="3">
    <source>
        <dbReference type="EMBL" id="SUZ89215.1"/>
    </source>
</evidence>
<dbReference type="SMART" id="SM01120">
    <property type="entry name" value="Dak2"/>
    <property type="match status" value="1"/>
</dbReference>
<evidence type="ECO:0000259" key="2">
    <source>
        <dbReference type="PROSITE" id="PS51480"/>
    </source>
</evidence>
<proteinExistence type="predicted"/>
<keyword evidence="1" id="KW-0446">Lipid-binding</keyword>
<feature type="non-terminal residue" evidence="3">
    <location>
        <position position="413"/>
    </location>
</feature>
<dbReference type="Gene3D" id="3.40.50.10170">
    <property type="match status" value="1"/>
</dbReference>
<dbReference type="EMBL" id="UINC01001810">
    <property type="protein sequence ID" value="SUZ89215.1"/>
    <property type="molecule type" value="Genomic_DNA"/>
</dbReference>
<dbReference type="Pfam" id="PF21645">
    <property type="entry name" value="FakA-like_M"/>
    <property type="match status" value="1"/>
</dbReference>
<dbReference type="InterPro" id="IPR050270">
    <property type="entry name" value="DegV_domain_contain"/>
</dbReference>
<feature type="domain" description="DhaL" evidence="2">
    <location>
        <begin position="9"/>
        <end position="201"/>
    </location>
</feature>
<dbReference type="NCBIfam" id="TIGR00762">
    <property type="entry name" value="DegV"/>
    <property type="match status" value="1"/>
</dbReference>
<dbReference type="InterPro" id="IPR033470">
    <property type="entry name" value="FakA-like_C"/>
</dbReference>
<accession>A0A381RBR2</accession>
<dbReference type="PANTHER" id="PTHR33434:SF4">
    <property type="entry name" value="PHOSPHATASE PROTEIN"/>
    <property type="match status" value="1"/>
</dbReference>
<dbReference type="PROSITE" id="PS51480">
    <property type="entry name" value="DHAL"/>
    <property type="match status" value="1"/>
</dbReference>
<dbReference type="InterPro" id="IPR048394">
    <property type="entry name" value="FakA-like_M"/>
</dbReference>
<dbReference type="SMART" id="SM01121">
    <property type="entry name" value="Dak1_2"/>
    <property type="match status" value="1"/>
</dbReference>
<dbReference type="AlphaFoldDB" id="A0A381RBR2"/>
<dbReference type="Pfam" id="PF02734">
    <property type="entry name" value="Dak2"/>
    <property type="match status" value="1"/>
</dbReference>